<accession>A0A8H6Z510</accession>
<keyword evidence="2" id="KW-1185">Reference proteome</keyword>
<reference evidence="1" key="1">
    <citation type="submission" date="2020-05" db="EMBL/GenBank/DDBJ databases">
        <title>Mycena genomes resolve the evolution of fungal bioluminescence.</title>
        <authorList>
            <person name="Tsai I.J."/>
        </authorList>
    </citation>
    <scope>NUCLEOTIDE SEQUENCE</scope>
    <source>
        <strain evidence="1">CCC161011</strain>
    </source>
</reference>
<name>A0A8H6Z510_9AGAR</name>
<comment type="caution">
    <text evidence="1">The sequence shown here is derived from an EMBL/GenBank/DDBJ whole genome shotgun (WGS) entry which is preliminary data.</text>
</comment>
<sequence length="219" mass="24087">MASMYAAHREDLKQVELNKLWMMVDPGFQDRLAEDVEAQFAACLGLRTSWYYARETVDGGSLRFCYTASGEGYVMPNNPKDPLPMAIWHAAVAADAAEAKADEAGVTDDASWESALKAVMELRWLQGLAVLPDRNTLPPSLSLHPLPGLHRRATLSCGLTTTSPICSPPTRTMFHRLLPLPFSSSPTSSMITAEGGEACDVFEDLEEGQRPCKRIHTDY</sequence>
<protein>
    <submittedName>
        <fullName evidence="1">Uncharacterized protein</fullName>
    </submittedName>
</protein>
<dbReference type="Proteomes" id="UP000620124">
    <property type="component" value="Unassembled WGS sequence"/>
</dbReference>
<evidence type="ECO:0000313" key="2">
    <source>
        <dbReference type="Proteomes" id="UP000620124"/>
    </source>
</evidence>
<proteinExistence type="predicted"/>
<dbReference type="AlphaFoldDB" id="A0A8H6Z510"/>
<dbReference type="EMBL" id="JACAZI010000001">
    <property type="protein sequence ID" value="KAF7372443.1"/>
    <property type="molecule type" value="Genomic_DNA"/>
</dbReference>
<evidence type="ECO:0000313" key="1">
    <source>
        <dbReference type="EMBL" id="KAF7372443.1"/>
    </source>
</evidence>
<gene>
    <name evidence="1" type="ORF">MVEN_00105600</name>
</gene>
<organism evidence="1 2">
    <name type="scientific">Mycena venus</name>
    <dbReference type="NCBI Taxonomy" id="2733690"/>
    <lineage>
        <taxon>Eukaryota</taxon>
        <taxon>Fungi</taxon>
        <taxon>Dikarya</taxon>
        <taxon>Basidiomycota</taxon>
        <taxon>Agaricomycotina</taxon>
        <taxon>Agaricomycetes</taxon>
        <taxon>Agaricomycetidae</taxon>
        <taxon>Agaricales</taxon>
        <taxon>Marasmiineae</taxon>
        <taxon>Mycenaceae</taxon>
        <taxon>Mycena</taxon>
    </lineage>
</organism>